<dbReference type="InterPro" id="IPR036291">
    <property type="entry name" value="NAD(P)-bd_dom_sf"/>
</dbReference>
<protein>
    <submittedName>
        <fullName evidence="4">3-(Cis-5,6-dihydroxycyclohexa-1, 3-dien-1-yl)propanoate dehydrogenase</fullName>
    </submittedName>
</protein>
<comment type="similarity">
    <text evidence="1 3">Belongs to the short-chain dehydrogenases/reductases (SDR) family.</text>
</comment>
<dbReference type="Proteomes" id="UP000660675">
    <property type="component" value="Unassembled WGS sequence"/>
</dbReference>
<dbReference type="Gene3D" id="3.40.50.720">
    <property type="entry name" value="NAD(P)-binding Rossmann-like Domain"/>
    <property type="match status" value="1"/>
</dbReference>
<sequence length="290" mass="30236">MAEHVPNTAAAPAAGWLDGDVALITGGASGLGRAITLRYLAEGASVAVLDRDAAQLAALVEAAGGHADRVLTVTGDVRSTEDLHGAVAGAVERFGRLDVLVPNAGIWDYHRSLTRLSGGELADAFDEIFSVNVKGYLLAVEAAWRELVKTRGSIIMTLSNSSFHTNGGGPVYTASKHACLGLVREFAYELAPKVRVNGVACGGMRTQLRGPESLGLQERRIEDSFARAEAAGARPHVPLYEASVEPEDFTGTYVLLASRRDSGNITGAVVPVDGGIAVRGFRSAAGGTDL</sequence>
<evidence type="ECO:0000313" key="4">
    <source>
        <dbReference type="EMBL" id="GGV76184.1"/>
    </source>
</evidence>
<name>A0ABQ2VRW4_9ACTN</name>
<dbReference type="PRINTS" id="PR00080">
    <property type="entry name" value="SDRFAMILY"/>
</dbReference>
<dbReference type="RefSeq" id="WP_189540982.1">
    <property type="nucleotide sequence ID" value="NZ_BMTF01000002.1"/>
</dbReference>
<dbReference type="InterPro" id="IPR002347">
    <property type="entry name" value="SDR_fam"/>
</dbReference>
<dbReference type="PANTHER" id="PTHR43008">
    <property type="entry name" value="BENZIL REDUCTASE"/>
    <property type="match status" value="1"/>
</dbReference>
<keyword evidence="2" id="KW-0560">Oxidoreductase</keyword>
<keyword evidence="5" id="KW-1185">Reference proteome</keyword>
<evidence type="ECO:0000256" key="1">
    <source>
        <dbReference type="ARBA" id="ARBA00006484"/>
    </source>
</evidence>
<dbReference type="PRINTS" id="PR00081">
    <property type="entry name" value="GDHRDH"/>
</dbReference>
<gene>
    <name evidence="4" type="ORF">GCM10015535_07570</name>
</gene>
<proteinExistence type="inferred from homology"/>
<dbReference type="Pfam" id="PF00106">
    <property type="entry name" value="adh_short"/>
    <property type="match status" value="1"/>
</dbReference>
<dbReference type="NCBIfam" id="NF004849">
    <property type="entry name" value="PRK06200.1"/>
    <property type="match status" value="1"/>
</dbReference>
<dbReference type="SUPFAM" id="SSF51735">
    <property type="entry name" value="NAD(P)-binding Rossmann-fold domains"/>
    <property type="match status" value="1"/>
</dbReference>
<comment type="caution">
    <text evidence="4">The sequence shown here is derived from an EMBL/GenBank/DDBJ whole genome shotgun (WGS) entry which is preliminary data.</text>
</comment>
<dbReference type="EMBL" id="BMTF01000002">
    <property type="protein sequence ID" value="GGV76184.1"/>
    <property type="molecule type" value="Genomic_DNA"/>
</dbReference>
<evidence type="ECO:0000256" key="3">
    <source>
        <dbReference type="RuleBase" id="RU000363"/>
    </source>
</evidence>
<evidence type="ECO:0000313" key="5">
    <source>
        <dbReference type="Proteomes" id="UP000660675"/>
    </source>
</evidence>
<organism evidence="4 5">
    <name type="scientific">Streptomyces gelaticus</name>
    <dbReference type="NCBI Taxonomy" id="285446"/>
    <lineage>
        <taxon>Bacteria</taxon>
        <taxon>Bacillati</taxon>
        <taxon>Actinomycetota</taxon>
        <taxon>Actinomycetes</taxon>
        <taxon>Kitasatosporales</taxon>
        <taxon>Streptomycetaceae</taxon>
        <taxon>Streptomyces</taxon>
    </lineage>
</organism>
<accession>A0ABQ2VRW4</accession>
<reference evidence="5" key="1">
    <citation type="journal article" date="2019" name="Int. J. Syst. Evol. Microbiol.">
        <title>The Global Catalogue of Microorganisms (GCM) 10K type strain sequencing project: providing services to taxonomists for standard genome sequencing and annotation.</title>
        <authorList>
            <consortium name="The Broad Institute Genomics Platform"/>
            <consortium name="The Broad Institute Genome Sequencing Center for Infectious Disease"/>
            <person name="Wu L."/>
            <person name="Ma J."/>
        </authorList>
    </citation>
    <scope>NUCLEOTIDE SEQUENCE [LARGE SCALE GENOMIC DNA]</scope>
    <source>
        <strain evidence="5">JCM 4376</strain>
    </source>
</reference>
<dbReference type="PANTHER" id="PTHR43008:SF4">
    <property type="entry name" value="CHAIN DEHYDROGENASE, PUTATIVE (AFU_ORTHOLOGUE AFUA_4G08710)-RELATED"/>
    <property type="match status" value="1"/>
</dbReference>
<evidence type="ECO:0000256" key="2">
    <source>
        <dbReference type="ARBA" id="ARBA00023002"/>
    </source>
</evidence>